<protein>
    <submittedName>
        <fullName evidence="2">HD-GYP domain-containing protein</fullName>
    </submittedName>
</protein>
<dbReference type="Pfam" id="PF11871">
    <property type="entry name" value="DUF3391"/>
    <property type="match status" value="1"/>
</dbReference>
<dbReference type="SMART" id="SM00471">
    <property type="entry name" value="HDc"/>
    <property type="match status" value="1"/>
</dbReference>
<dbReference type="Pfam" id="PF13487">
    <property type="entry name" value="HD_5"/>
    <property type="match status" value="1"/>
</dbReference>
<dbReference type="PROSITE" id="PS51832">
    <property type="entry name" value="HD_GYP"/>
    <property type="match status" value="1"/>
</dbReference>
<dbReference type="Gene3D" id="1.10.3210.10">
    <property type="entry name" value="Hypothetical protein af1432"/>
    <property type="match status" value="1"/>
</dbReference>
<sequence length="321" mass="35741">MVKRIERDEVRVGMFIESLEGAWQDNPFGQRRFLLRSETEVDLIRNSRITGIYINLAKGVDVDGSSGRFATPTPPRRNPSREAVVDERRATVRVVQASVKRLETAFNQSRSGEPINIESVSEIVGDISAQIGDSPAILLDITRLKSKDKVTFVHSVAVSALLVHFARHMQFEEPLVHVLGFAGLVHDIGKLAIPTTILNKSSALTADERDIVMQHPAVGHDILKRQANLPGVVLDICRHHHERMNGKGYPDGLPAGDLSLYVRMSTICDVYEAVTSVRPYKKPWSSATALSWMLQHGDHFDIPLLWKFILSLDSELTRGVA</sequence>
<dbReference type="GO" id="GO:0008081">
    <property type="term" value="F:phosphoric diester hydrolase activity"/>
    <property type="evidence" value="ECO:0007669"/>
    <property type="project" value="UniProtKB-ARBA"/>
</dbReference>
<comment type="caution">
    <text evidence="2">The sequence shown here is derived from an EMBL/GenBank/DDBJ whole genome shotgun (WGS) entry which is preliminary data.</text>
</comment>
<evidence type="ECO:0000313" key="3">
    <source>
        <dbReference type="Proteomes" id="UP001139089"/>
    </source>
</evidence>
<dbReference type="SUPFAM" id="SSF109604">
    <property type="entry name" value="HD-domain/PDEase-like"/>
    <property type="match status" value="1"/>
</dbReference>
<dbReference type="CDD" id="cd00077">
    <property type="entry name" value="HDc"/>
    <property type="match status" value="1"/>
</dbReference>
<dbReference type="Proteomes" id="UP001139089">
    <property type="component" value="Unassembled WGS sequence"/>
</dbReference>
<proteinExistence type="predicted"/>
<dbReference type="AlphaFoldDB" id="A0A9X1NTP5"/>
<dbReference type="RefSeq" id="WP_231815435.1">
    <property type="nucleotide sequence ID" value="NZ_JAJOZR010000008.1"/>
</dbReference>
<dbReference type="PANTHER" id="PTHR43155">
    <property type="entry name" value="CYCLIC DI-GMP PHOSPHODIESTERASE PA4108-RELATED"/>
    <property type="match status" value="1"/>
</dbReference>
<dbReference type="EMBL" id="JAJOZR010000008">
    <property type="protein sequence ID" value="MCD7110243.1"/>
    <property type="molecule type" value="Genomic_DNA"/>
</dbReference>
<dbReference type="InterPro" id="IPR021812">
    <property type="entry name" value="DUF3391"/>
</dbReference>
<name>A0A9X1NTP5_9HYPH</name>
<dbReference type="PANTHER" id="PTHR43155:SF2">
    <property type="entry name" value="CYCLIC DI-GMP PHOSPHODIESTERASE PA4108"/>
    <property type="match status" value="1"/>
</dbReference>
<evidence type="ECO:0000259" key="1">
    <source>
        <dbReference type="PROSITE" id="PS51832"/>
    </source>
</evidence>
<organism evidence="2 3">
    <name type="scientific">Rhizobium quercicola</name>
    <dbReference type="NCBI Taxonomy" id="2901226"/>
    <lineage>
        <taxon>Bacteria</taxon>
        <taxon>Pseudomonadati</taxon>
        <taxon>Pseudomonadota</taxon>
        <taxon>Alphaproteobacteria</taxon>
        <taxon>Hyphomicrobiales</taxon>
        <taxon>Rhizobiaceae</taxon>
        <taxon>Rhizobium/Agrobacterium group</taxon>
        <taxon>Rhizobium</taxon>
    </lineage>
</organism>
<feature type="domain" description="HD-GYP" evidence="1">
    <location>
        <begin position="129"/>
        <end position="321"/>
    </location>
</feature>
<accession>A0A9X1NTP5</accession>
<dbReference type="InterPro" id="IPR003607">
    <property type="entry name" value="HD/PDEase_dom"/>
</dbReference>
<keyword evidence="3" id="KW-1185">Reference proteome</keyword>
<reference evidence="2" key="1">
    <citation type="submission" date="2021-12" db="EMBL/GenBank/DDBJ databases">
        <authorList>
            <person name="Li Y."/>
        </authorList>
    </citation>
    <scope>NUCLEOTIDE SEQUENCE</scope>
    <source>
        <strain evidence="2">DKSPLA3</strain>
    </source>
</reference>
<evidence type="ECO:0000313" key="2">
    <source>
        <dbReference type="EMBL" id="MCD7110243.1"/>
    </source>
</evidence>
<dbReference type="InterPro" id="IPR037522">
    <property type="entry name" value="HD_GYP_dom"/>
</dbReference>
<gene>
    <name evidence="2" type="ORF">LRX75_14465</name>
</gene>